<dbReference type="Pfam" id="PF00400">
    <property type="entry name" value="WD40"/>
    <property type="match status" value="2"/>
</dbReference>
<evidence type="ECO:0000256" key="3">
    <source>
        <dbReference type="ARBA" id="ARBA00022574"/>
    </source>
</evidence>
<dbReference type="OrthoDB" id="756370at2759"/>
<proteinExistence type="inferred from homology"/>
<dbReference type="GO" id="GO:0006364">
    <property type="term" value="P:rRNA processing"/>
    <property type="evidence" value="ECO:0007669"/>
    <property type="project" value="UniProtKB-UniRule"/>
</dbReference>
<sequence>MLVESFVAAIGTASAKPNTSQTKDVGIFLHEHQPTLAPRALYKKSAAAPNCVAVSQSHIFAAQADKAVVHVYNREKGAQEATVPFPEKVTSLCLALDDTVLVLGTEGGRVCLWEIATGRSLTGPQTHLQAITVVAVDPPSQYILSGSADSNIHVWSLPALLSFTAPTNPAPLHTLSNHRAAVTALAVGHSCSAANIVLSASADNTVIAWDYKANQLLATYLLGDTALALALDAADRLFFATYADGSVQAIDFYADDSADAEPRAATDSLRDIDTSYTPLQPAPSTRWHAPSQDLGAALSAALSWDGSTLLTGHASGKVAAWSPASSAHFRNTVATLPGPATNLAFLPPTGWPDAPAPRFKVPAVLKPRQDLKTLVAGGEVASPVPKGYAITAQLCGSAEKGALGKRKGRNGTQRSASAFDDALTCATGFPPGMLEASLAELTSFASSYSFAHAPSGTTTNAPPASTAAAADMTTTSADVMALDSAATSAAPASETEPDLERQNRELKAQVAALQRVQETTFGQLAELREECRRLGGGAGAGGSGVGEGNGVKGGKGGKGGKGDGKEKEKEKKRKERLSRVLGSDED</sequence>
<dbReference type="InterPro" id="IPR015943">
    <property type="entry name" value="WD40/YVTN_repeat-like_dom_sf"/>
</dbReference>
<dbReference type="Proteomes" id="UP000799438">
    <property type="component" value="Unassembled WGS sequence"/>
</dbReference>
<dbReference type="GeneID" id="54296426"/>
<feature type="repeat" description="WD" evidence="5">
    <location>
        <begin position="124"/>
        <end position="157"/>
    </location>
</feature>
<keyword evidence="3 5" id="KW-0853">WD repeat</keyword>
<comment type="subcellular location">
    <subcellularLocation>
        <location evidence="6">Nucleus</location>
    </subcellularLocation>
</comment>
<keyword evidence="4" id="KW-0677">Repeat</keyword>
<dbReference type="PANTHER" id="PTHR18763:SF0">
    <property type="entry name" value="WD REPEAT-CONTAINING PROTEIN 18"/>
    <property type="match status" value="1"/>
</dbReference>
<dbReference type="PANTHER" id="PTHR18763">
    <property type="entry name" value="WD-REPEAT PROTEIN 18"/>
    <property type="match status" value="1"/>
</dbReference>
<feature type="region of interest" description="Disordered" evidence="7">
    <location>
        <begin position="534"/>
        <end position="586"/>
    </location>
</feature>
<comment type="function">
    <text evidence="1 6">Component of the RIX1 complex required for processing of ITS2 sequences from 35S pre-rRNA.</text>
</comment>
<evidence type="ECO:0000313" key="8">
    <source>
        <dbReference type="EMBL" id="KAF2142788.1"/>
    </source>
</evidence>
<evidence type="ECO:0000313" key="9">
    <source>
        <dbReference type="Proteomes" id="UP000799438"/>
    </source>
</evidence>
<dbReference type="EMBL" id="ML995483">
    <property type="protein sequence ID" value="KAF2142788.1"/>
    <property type="molecule type" value="Genomic_DNA"/>
</dbReference>
<dbReference type="FunFam" id="2.130.10.10:FF:000929">
    <property type="entry name" value="Ribosomal assembly complex component Ipi3"/>
    <property type="match status" value="1"/>
</dbReference>
<evidence type="ECO:0000256" key="6">
    <source>
        <dbReference type="RuleBase" id="RU369067"/>
    </source>
</evidence>
<dbReference type="RefSeq" id="XP_033398500.1">
    <property type="nucleotide sequence ID" value="XM_033538930.1"/>
</dbReference>
<dbReference type="InterPro" id="IPR001680">
    <property type="entry name" value="WD40_rpt"/>
</dbReference>
<dbReference type="GO" id="GO:0005656">
    <property type="term" value="C:nuclear pre-replicative complex"/>
    <property type="evidence" value="ECO:0007669"/>
    <property type="project" value="TreeGrafter"/>
</dbReference>
<comment type="subunit">
    <text evidence="6">Component of the RIX1 complex, composed of IPI1, RIX1/IPI2 and IPI3 in a 1:2:2 stoichiometry. The complex interacts (via RIX1) with MDN1 (via its hexameric AAA ATPase ring) and the pre-60S ribosome particles.</text>
</comment>
<dbReference type="SMART" id="SM00320">
    <property type="entry name" value="WD40"/>
    <property type="match status" value="6"/>
</dbReference>
<gene>
    <name evidence="8" type="ORF">K452DRAFT_269245</name>
</gene>
<reference evidence="8" key="1">
    <citation type="journal article" date="2020" name="Stud. Mycol.">
        <title>101 Dothideomycetes genomes: a test case for predicting lifestyles and emergence of pathogens.</title>
        <authorList>
            <person name="Haridas S."/>
            <person name="Albert R."/>
            <person name="Binder M."/>
            <person name="Bloem J."/>
            <person name="Labutti K."/>
            <person name="Salamov A."/>
            <person name="Andreopoulos B."/>
            <person name="Baker S."/>
            <person name="Barry K."/>
            <person name="Bills G."/>
            <person name="Bluhm B."/>
            <person name="Cannon C."/>
            <person name="Castanera R."/>
            <person name="Culley D."/>
            <person name="Daum C."/>
            <person name="Ezra D."/>
            <person name="Gonzalez J."/>
            <person name="Henrissat B."/>
            <person name="Kuo A."/>
            <person name="Liang C."/>
            <person name="Lipzen A."/>
            <person name="Lutzoni F."/>
            <person name="Magnuson J."/>
            <person name="Mondo S."/>
            <person name="Nolan M."/>
            <person name="Ohm R."/>
            <person name="Pangilinan J."/>
            <person name="Park H.-J."/>
            <person name="Ramirez L."/>
            <person name="Alfaro M."/>
            <person name="Sun H."/>
            <person name="Tritt A."/>
            <person name="Yoshinaga Y."/>
            <person name="Zwiers L.-H."/>
            <person name="Turgeon B."/>
            <person name="Goodwin S."/>
            <person name="Spatafora J."/>
            <person name="Crous P."/>
            <person name="Grigoriev I."/>
        </authorList>
    </citation>
    <scope>NUCLEOTIDE SEQUENCE</scope>
    <source>
        <strain evidence="8">CBS 121167</strain>
    </source>
</reference>
<keyword evidence="9" id="KW-1185">Reference proteome</keyword>
<name>A0A6A6BGR5_9PEZI</name>
<organism evidence="8 9">
    <name type="scientific">Aplosporella prunicola CBS 121167</name>
    <dbReference type="NCBI Taxonomy" id="1176127"/>
    <lineage>
        <taxon>Eukaryota</taxon>
        <taxon>Fungi</taxon>
        <taxon>Dikarya</taxon>
        <taxon>Ascomycota</taxon>
        <taxon>Pezizomycotina</taxon>
        <taxon>Dothideomycetes</taxon>
        <taxon>Dothideomycetes incertae sedis</taxon>
        <taxon>Botryosphaeriales</taxon>
        <taxon>Aplosporellaceae</taxon>
        <taxon>Aplosporella</taxon>
    </lineage>
</organism>
<accession>A0A6A6BGR5</accession>
<dbReference type="PROSITE" id="PS50082">
    <property type="entry name" value="WD_REPEATS_2"/>
    <property type="match status" value="2"/>
</dbReference>
<dbReference type="SUPFAM" id="SSF50978">
    <property type="entry name" value="WD40 repeat-like"/>
    <property type="match status" value="1"/>
</dbReference>
<dbReference type="GO" id="GO:0006261">
    <property type="term" value="P:DNA-templated DNA replication"/>
    <property type="evidence" value="ECO:0007669"/>
    <property type="project" value="TreeGrafter"/>
</dbReference>
<protein>
    <recommendedName>
        <fullName evidence="6">Pre-rRNA-processing protein IPI3</fullName>
    </recommendedName>
</protein>
<dbReference type="GO" id="GO:0120330">
    <property type="term" value="C:rixosome complex"/>
    <property type="evidence" value="ECO:0007669"/>
    <property type="project" value="UniProtKB-UniRule"/>
</dbReference>
<evidence type="ECO:0000256" key="2">
    <source>
        <dbReference type="ARBA" id="ARBA00010143"/>
    </source>
</evidence>
<evidence type="ECO:0000256" key="1">
    <source>
        <dbReference type="ARBA" id="ARBA00002355"/>
    </source>
</evidence>
<keyword evidence="6" id="KW-0539">Nucleus</keyword>
<dbReference type="AlphaFoldDB" id="A0A6A6BGR5"/>
<feature type="compositionally biased region" description="Gly residues" evidence="7">
    <location>
        <begin position="534"/>
        <end position="559"/>
    </location>
</feature>
<dbReference type="InterPro" id="IPR045227">
    <property type="entry name" value="WDR18/Ipi3/RID3"/>
</dbReference>
<keyword evidence="6" id="KW-0698">rRNA processing</keyword>
<feature type="compositionally biased region" description="Basic and acidic residues" evidence="7">
    <location>
        <begin position="560"/>
        <end position="569"/>
    </location>
</feature>
<feature type="repeat" description="WD" evidence="5">
    <location>
        <begin position="175"/>
        <end position="219"/>
    </location>
</feature>
<evidence type="ECO:0000256" key="7">
    <source>
        <dbReference type="SAM" id="MobiDB-lite"/>
    </source>
</evidence>
<evidence type="ECO:0000256" key="4">
    <source>
        <dbReference type="ARBA" id="ARBA00022737"/>
    </source>
</evidence>
<dbReference type="Gene3D" id="2.130.10.10">
    <property type="entry name" value="YVTN repeat-like/Quinoprotein amine dehydrogenase"/>
    <property type="match status" value="2"/>
</dbReference>
<evidence type="ECO:0000256" key="5">
    <source>
        <dbReference type="PROSITE-ProRule" id="PRU00221"/>
    </source>
</evidence>
<comment type="similarity">
    <text evidence="2 6">Belongs to the WD repeat IPI3/WDR18 family.</text>
</comment>
<dbReference type="InterPro" id="IPR036322">
    <property type="entry name" value="WD40_repeat_dom_sf"/>
</dbReference>
<dbReference type="PROSITE" id="PS50294">
    <property type="entry name" value="WD_REPEATS_REGION"/>
    <property type="match status" value="1"/>
</dbReference>